<evidence type="ECO:0000256" key="3">
    <source>
        <dbReference type="ARBA" id="ARBA00022801"/>
    </source>
</evidence>
<name>A0ABS2E298_9BACT</name>
<dbReference type="Proteomes" id="UP000766986">
    <property type="component" value="Unassembled WGS sequence"/>
</dbReference>
<keyword evidence="3" id="KW-0378">Hydrolase</keyword>
<evidence type="ECO:0000256" key="1">
    <source>
        <dbReference type="ARBA" id="ARBA00008779"/>
    </source>
</evidence>
<dbReference type="InterPro" id="IPR000917">
    <property type="entry name" value="Sulfatase_N"/>
</dbReference>
<keyword evidence="2" id="KW-0479">Metal-binding</keyword>
<dbReference type="PROSITE" id="PS00149">
    <property type="entry name" value="SULFATASE_2"/>
    <property type="match status" value="1"/>
</dbReference>
<feature type="domain" description="Sulfatase N-terminal" evidence="5">
    <location>
        <begin position="30"/>
        <end position="371"/>
    </location>
</feature>
<dbReference type="EMBL" id="JACLYZ010000026">
    <property type="protein sequence ID" value="MBM6735767.1"/>
    <property type="molecule type" value="Genomic_DNA"/>
</dbReference>
<dbReference type="RefSeq" id="WP_205095966.1">
    <property type="nucleotide sequence ID" value="NZ_CAUDDV010000024.1"/>
</dbReference>
<keyword evidence="4" id="KW-0106">Calcium</keyword>
<accession>A0ABS2E298</accession>
<dbReference type="Gene3D" id="3.40.720.10">
    <property type="entry name" value="Alkaline Phosphatase, subunit A"/>
    <property type="match status" value="1"/>
</dbReference>
<dbReference type="InterPro" id="IPR024607">
    <property type="entry name" value="Sulfatase_CS"/>
</dbReference>
<dbReference type="InterPro" id="IPR050738">
    <property type="entry name" value="Sulfatase"/>
</dbReference>
<evidence type="ECO:0000259" key="5">
    <source>
        <dbReference type="Pfam" id="PF00884"/>
    </source>
</evidence>
<keyword evidence="7" id="KW-1185">Reference proteome</keyword>
<evidence type="ECO:0000313" key="7">
    <source>
        <dbReference type="Proteomes" id="UP000766986"/>
    </source>
</evidence>
<dbReference type="Pfam" id="PF00884">
    <property type="entry name" value="Sulfatase"/>
    <property type="match status" value="1"/>
</dbReference>
<evidence type="ECO:0000313" key="6">
    <source>
        <dbReference type="EMBL" id="MBM6735767.1"/>
    </source>
</evidence>
<sequence>MNRFYTVPAGLLAAMPFCSTQAQDAVSQRPNLLVVMADQFRGDAFGFRGKEAVKTPCFDRFASQAVVFTQAASSYPVSSPARGMFLSGAYPHVNGVLTNCQSQSATQDVELRQNLTCWSDVLKQEGYQTAYIGKWHLDKPMKPYVDCANNRGAMAWNEWCPPERRHGFDYWMAYGTYDNHLRPLYWSRDAGRDGFYYVNQWGPEYEANLAIQYLDSIRGSDKPFAMMVSMNPPHTGYELVPERYKELYRDLNVDSIAASLPQLQGQPKFAKLFKESLPNYYACITGVDEQFGRIVEALKRNGQYDHTIVVFVSDHGDSMGLHENIGKNIFYEEAVRIPFLLAYGDRIAPRVDNDLLISIEDFCPTILSLLGLKGRIPSTVQARDLSEQVKGSREQMPDGQLYMRYSAVDETGTNVDTGTRGYRTQRYTYAVRFERGKVVERFLFDRQKDPAQLENLVEKRLEVADDLHGRMKKRLDEIHDPAAVFL</sequence>
<reference evidence="6 7" key="1">
    <citation type="journal article" date="2021" name="Sci. Rep.">
        <title>The distribution of antibiotic resistance genes in chicken gut microbiota commensals.</title>
        <authorList>
            <person name="Juricova H."/>
            <person name="Matiasovicova J."/>
            <person name="Kubasova T."/>
            <person name="Cejkova D."/>
            <person name="Rychlik I."/>
        </authorList>
    </citation>
    <scope>NUCLEOTIDE SEQUENCE [LARGE SCALE GENOMIC DNA]</scope>
    <source>
        <strain evidence="6 7">An772</strain>
    </source>
</reference>
<evidence type="ECO:0000256" key="4">
    <source>
        <dbReference type="ARBA" id="ARBA00022837"/>
    </source>
</evidence>
<proteinExistence type="inferred from homology"/>
<organism evidence="6 7">
    <name type="scientific">Mediterranea massiliensis</name>
    <dbReference type="NCBI Taxonomy" id="1841865"/>
    <lineage>
        <taxon>Bacteria</taxon>
        <taxon>Pseudomonadati</taxon>
        <taxon>Bacteroidota</taxon>
        <taxon>Bacteroidia</taxon>
        <taxon>Bacteroidales</taxon>
        <taxon>Bacteroidaceae</taxon>
        <taxon>Mediterranea</taxon>
    </lineage>
</organism>
<comment type="similarity">
    <text evidence="1">Belongs to the sulfatase family.</text>
</comment>
<dbReference type="PANTHER" id="PTHR42693">
    <property type="entry name" value="ARYLSULFATASE FAMILY MEMBER"/>
    <property type="match status" value="1"/>
</dbReference>
<protein>
    <submittedName>
        <fullName evidence="6">Sulfatase</fullName>
    </submittedName>
</protein>
<dbReference type="CDD" id="cd16034">
    <property type="entry name" value="sulfatase_like"/>
    <property type="match status" value="1"/>
</dbReference>
<evidence type="ECO:0000256" key="2">
    <source>
        <dbReference type="ARBA" id="ARBA00022723"/>
    </source>
</evidence>
<gene>
    <name evidence="6" type="ORF">H7U35_11140</name>
</gene>
<comment type="caution">
    <text evidence="6">The sequence shown here is derived from an EMBL/GenBank/DDBJ whole genome shotgun (WGS) entry which is preliminary data.</text>
</comment>
<dbReference type="PANTHER" id="PTHR42693:SF53">
    <property type="entry name" value="ENDO-4-O-SULFATASE"/>
    <property type="match status" value="1"/>
</dbReference>
<dbReference type="SUPFAM" id="SSF53649">
    <property type="entry name" value="Alkaline phosphatase-like"/>
    <property type="match status" value="1"/>
</dbReference>
<dbReference type="Gene3D" id="3.30.1120.10">
    <property type="match status" value="1"/>
</dbReference>
<dbReference type="InterPro" id="IPR017850">
    <property type="entry name" value="Alkaline_phosphatase_core_sf"/>
</dbReference>